<keyword evidence="2" id="KW-0378">Hydrolase</keyword>
<feature type="compositionally biased region" description="Basic and acidic residues" evidence="3">
    <location>
        <begin position="23"/>
        <end position="37"/>
    </location>
</feature>
<name>A0A8U0HRS9_9EURY</name>
<feature type="domain" description="CheC-like protein" evidence="4">
    <location>
        <begin position="154"/>
        <end position="187"/>
    </location>
</feature>
<dbReference type="PANTHER" id="PTHR43693">
    <property type="entry name" value="PROTEIN PHOSPHATASE CHEZ"/>
    <property type="match status" value="1"/>
</dbReference>
<dbReference type="InterPro" id="IPR050992">
    <property type="entry name" value="CheZ_family_phosphatases"/>
</dbReference>
<evidence type="ECO:0000259" key="4">
    <source>
        <dbReference type="Pfam" id="PF04509"/>
    </source>
</evidence>
<dbReference type="PANTHER" id="PTHR43693:SF1">
    <property type="entry name" value="PROTEIN PHOSPHATASE CHEZ"/>
    <property type="match status" value="1"/>
</dbReference>
<reference evidence="5 6" key="1">
    <citation type="submission" date="2022-04" db="EMBL/GenBank/DDBJ databases">
        <title>Diverse halophilic archaea isolated from saline environments.</title>
        <authorList>
            <person name="Cui H.-L."/>
        </authorList>
    </citation>
    <scope>NUCLEOTIDE SEQUENCE [LARGE SCALE GENOMIC DNA]</scope>
    <source>
        <strain evidence="5 6">XZYJT49</strain>
    </source>
</reference>
<dbReference type="Proteomes" id="UP000830729">
    <property type="component" value="Chromosome"/>
</dbReference>
<dbReference type="Pfam" id="PF04509">
    <property type="entry name" value="CheC"/>
    <property type="match status" value="1"/>
</dbReference>
<feature type="region of interest" description="Disordered" evidence="3">
    <location>
        <begin position="1"/>
        <end position="51"/>
    </location>
</feature>
<proteinExistence type="predicted"/>
<dbReference type="EMBL" id="CP096659">
    <property type="protein sequence ID" value="UPV73436.1"/>
    <property type="molecule type" value="Genomic_DNA"/>
</dbReference>
<evidence type="ECO:0000256" key="1">
    <source>
        <dbReference type="ARBA" id="ARBA00022500"/>
    </source>
</evidence>
<evidence type="ECO:0000256" key="2">
    <source>
        <dbReference type="ARBA" id="ARBA00022801"/>
    </source>
</evidence>
<keyword evidence="6" id="KW-1185">Reference proteome</keyword>
<dbReference type="RefSeq" id="WP_248649492.1">
    <property type="nucleotide sequence ID" value="NZ_CP096659.1"/>
</dbReference>
<dbReference type="GO" id="GO:0006935">
    <property type="term" value="P:chemotaxis"/>
    <property type="evidence" value="ECO:0007669"/>
    <property type="project" value="UniProtKB-KW"/>
</dbReference>
<dbReference type="KEGG" id="halx:M0R89_12890"/>
<feature type="compositionally biased region" description="Low complexity" evidence="3">
    <location>
        <begin position="39"/>
        <end position="50"/>
    </location>
</feature>
<sequence length="248" mass="26858">MTPENDAAEQTDRADEETGASDRSGDQRAPADDRESTADPDPAASADEPSIPLETLAVLNWLGDEGVSGVESRLNDVLDDDLSVTTEQVKIGYADQATVASQFRGEDRAGARVLLSKPLVGNVLVVFPMDSANKAAALMLQRAVEDLSSVSTEMGRDALTELCNMMANGFVDEWATLFETTIDTGSPVPVQDPERTLVARILKQYGVGLFIRSRLRIPRHDVDAAIYMFPGKQEFVTKLSAVDLEVIE</sequence>
<protein>
    <submittedName>
        <fullName evidence="5">Chemotaxis protein CheC</fullName>
    </submittedName>
</protein>
<keyword evidence="1" id="KW-0145">Chemotaxis</keyword>
<dbReference type="AlphaFoldDB" id="A0A8U0HRS9"/>
<organism evidence="5 6">
    <name type="scientific">Halorussus limi</name>
    <dbReference type="NCBI Taxonomy" id="2938695"/>
    <lineage>
        <taxon>Archaea</taxon>
        <taxon>Methanobacteriati</taxon>
        <taxon>Methanobacteriota</taxon>
        <taxon>Stenosarchaea group</taxon>
        <taxon>Halobacteria</taxon>
        <taxon>Halobacteriales</taxon>
        <taxon>Haladaptataceae</taxon>
        <taxon>Halorussus</taxon>
    </lineage>
</organism>
<accession>A0A8U0HRS9</accession>
<dbReference type="GO" id="GO:0016787">
    <property type="term" value="F:hydrolase activity"/>
    <property type="evidence" value="ECO:0007669"/>
    <property type="project" value="UniProtKB-KW"/>
</dbReference>
<dbReference type="InterPro" id="IPR028976">
    <property type="entry name" value="CheC-like_sf"/>
</dbReference>
<dbReference type="GeneID" id="72186111"/>
<feature type="compositionally biased region" description="Acidic residues" evidence="3">
    <location>
        <begin position="1"/>
        <end position="19"/>
    </location>
</feature>
<evidence type="ECO:0000313" key="5">
    <source>
        <dbReference type="EMBL" id="UPV73436.1"/>
    </source>
</evidence>
<evidence type="ECO:0000256" key="3">
    <source>
        <dbReference type="SAM" id="MobiDB-lite"/>
    </source>
</evidence>
<evidence type="ECO:0000313" key="6">
    <source>
        <dbReference type="Proteomes" id="UP000830729"/>
    </source>
</evidence>
<dbReference type="InterPro" id="IPR007597">
    <property type="entry name" value="CheC"/>
</dbReference>
<dbReference type="Gene3D" id="3.40.1550.10">
    <property type="entry name" value="CheC-like"/>
    <property type="match status" value="1"/>
</dbReference>
<dbReference type="CDD" id="cd17911">
    <property type="entry name" value="CheC_ClassIII"/>
    <property type="match status" value="1"/>
</dbReference>
<gene>
    <name evidence="5" type="ORF">M0R89_12890</name>
</gene>
<dbReference type="SUPFAM" id="SSF103039">
    <property type="entry name" value="CheC-like"/>
    <property type="match status" value="1"/>
</dbReference>